<proteinExistence type="inferred from homology"/>
<sequence length="117" mass="13909">DKWLWAVRIFKTRNQATTACKKGKILIKNKPVKPSRIIDIDDIVVIKKLPVVYTYRVKELLDKRVAARQVNQYIEDLTSDEELKKLKIRQLHNFIIRKKGMGRPTKKERRILDQLKN</sequence>
<name>X1QX52_9ZZZZ</name>
<dbReference type="PROSITE" id="PS50889">
    <property type="entry name" value="S4"/>
    <property type="match status" value="1"/>
</dbReference>
<evidence type="ECO:0000256" key="3">
    <source>
        <dbReference type="ARBA" id="ARBA00023125"/>
    </source>
</evidence>
<evidence type="ECO:0000256" key="1">
    <source>
        <dbReference type="ARBA" id="ARBA00008396"/>
    </source>
</evidence>
<dbReference type="GO" id="GO:0043023">
    <property type="term" value="F:ribosomal large subunit binding"/>
    <property type="evidence" value="ECO:0007669"/>
    <property type="project" value="InterPro"/>
</dbReference>
<dbReference type="InterPro" id="IPR002942">
    <property type="entry name" value="S4_RNA-bd"/>
</dbReference>
<reference evidence="5" key="1">
    <citation type="journal article" date="2014" name="Front. Microbiol.">
        <title>High frequency of phylogenetically diverse reductive dehalogenase-homologous genes in deep subseafloor sedimentary metagenomes.</title>
        <authorList>
            <person name="Kawai M."/>
            <person name="Futagami T."/>
            <person name="Toyoda A."/>
            <person name="Takaki Y."/>
            <person name="Nishi S."/>
            <person name="Hori S."/>
            <person name="Arai W."/>
            <person name="Tsubouchi T."/>
            <person name="Morono Y."/>
            <person name="Uchiyama I."/>
            <person name="Ito T."/>
            <person name="Fujiyama A."/>
            <person name="Inagaki F."/>
            <person name="Takami H."/>
        </authorList>
    </citation>
    <scope>NUCLEOTIDE SEQUENCE</scope>
    <source>
        <strain evidence="5">Expedition CK06-06</strain>
    </source>
</reference>
<dbReference type="SUPFAM" id="SSF55174">
    <property type="entry name" value="Alpha-L RNA-binding motif"/>
    <property type="match status" value="1"/>
</dbReference>
<dbReference type="EMBL" id="BARW01011361">
    <property type="protein sequence ID" value="GAI73132.1"/>
    <property type="molecule type" value="Genomic_DNA"/>
</dbReference>
<dbReference type="PIRSF" id="PIRSF016821">
    <property type="entry name" value="HSP15"/>
    <property type="match status" value="1"/>
</dbReference>
<keyword evidence="3" id="KW-0238">DNA-binding</keyword>
<evidence type="ECO:0000313" key="5">
    <source>
        <dbReference type="EMBL" id="GAI73132.1"/>
    </source>
</evidence>
<dbReference type="GO" id="GO:0003727">
    <property type="term" value="F:single-stranded RNA binding"/>
    <property type="evidence" value="ECO:0007669"/>
    <property type="project" value="InterPro"/>
</dbReference>
<keyword evidence="2" id="KW-0694">RNA-binding</keyword>
<feature type="domain" description="RNA-binding S4" evidence="4">
    <location>
        <begin position="1"/>
        <end position="62"/>
    </location>
</feature>
<accession>X1QX52</accession>
<dbReference type="InterPro" id="IPR025708">
    <property type="entry name" value="HSP15"/>
</dbReference>
<protein>
    <recommendedName>
        <fullName evidence="4">RNA-binding S4 domain-containing protein</fullName>
    </recommendedName>
</protein>
<comment type="similarity">
    <text evidence="1">Belongs to the HSP15 family.</text>
</comment>
<comment type="caution">
    <text evidence="5">The sequence shown here is derived from an EMBL/GenBank/DDBJ whole genome shotgun (WGS) entry which is preliminary data.</text>
</comment>
<organism evidence="5">
    <name type="scientific">marine sediment metagenome</name>
    <dbReference type="NCBI Taxonomy" id="412755"/>
    <lineage>
        <taxon>unclassified sequences</taxon>
        <taxon>metagenomes</taxon>
        <taxon>ecological metagenomes</taxon>
    </lineage>
</organism>
<dbReference type="AlphaFoldDB" id="X1QX52"/>
<feature type="non-terminal residue" evidence="5">
    <location>
        <position position="1"/>
    </location>
</feature>
<gene>
    <name evidence="5" type="ORF">S12H4_21942</name>
</gene>
<evidence type="ECO:0000256" key="2">
    <source>
        <dbReference type="ARBA" id="ARBA00022884"/>
    </source>
</evidence>
<dbReference type="Gene3D" id="3.10.290.10">
    <property type="entry name" value="RNA-binding S4 domain"/>
    <property type="match status" value="1"/>
</dbReference>
<dbReference type="GO" id="GO:0034605">
    <property type="term" value="P:cellular response to heat"/>
    <property type="evidence" value="ECO:0007669"/>
    <property type="project" value="InterPro"/>
</dbReference>
<evidence type="ECO:0000259" key="4">
    <source>
        <dbReference type="SMART" id="SM00363"/>
    </source>
</evidence>
<dbReference type="Pfam" id="PF01479">
    <property type="entry name" value="S4"/>
    <property type="match status" value="1"/>
</dbReference>
<dbReference type="GO" id="GO:0003677">
    <property type="term" value="F:DNA binding"/>
    <property type="evidence" value="ECO:0007669"/>
    <property type="project" value="UniProtKB-KW"/>
</dbReference>
<dbReference type="InterPro" id="IPR036986">
    <property type="entry name" value="S4_RNA-bd_sf"/>
</dbReference>
<dbReference type="SMART" id="SM00363">
    <property type="entry name" value="S4"/>
    <property type="match status" value="1"/>
</dbReference>